<dbReference type="EMBL" id="LVKK01000074">
    <property type="protein sequence ID" value="OAG37314.1"/>
    <property type="molecule type" value="Genomic_DNA"/>
</dbReference>
<dbReference type="InterPro" id="IPR027417">
    <property type="entry name" value="P-loop_NTPase"/>
</dbReference>
<dbReference type="RefSeq" id="XP_022509266.1">
    <property type="nucleotide sequence ID" value="XM_022658442.1"/>
</dbReference>
<gene>
    <name evidence="4" type="ORF">AYO21_08499</name>
</gene>
<evidence type="ECO:0000313" key="5">
    <source>
        <dbReference type="Proteomes" id="UP000077002"/>
    </source>
</evidence>
<feature type="region of interest" description="Disordered" evidence="2">
    <location>
        <begin position="1169"/>
        <end position="1216"/>
    </location>
</feature>
<evidence type="ECO:0000256" key="1">
    <source>
        <dbReference type="ARBA" id="ARBA00022737"/>
    </source>
</evidence>
<reference evidence="4 5" key="1">
    <citation type="submission" date="2016-03" db="EMBL/GenBank/DDBJ databases">
        <title>Draft genome sequence of the Fonsecaea monophora CBS 269.37.</title>
        <authorList>
            <person name="Bombassaro A."/>
            <person name="Vinicius W.A."/>
            <person name="De Hoog S."/>
            <person name="Sun J."/>
            <person name="Souza E.M."/>
            <person name="Raittz R.T."/>
            <person name="Costa F."/>
            <person name="Leao A.C."/>
            <person name="Tadra-Sfeir M.Z."/>
            <person name="Baura V."/>
            <person name="Balsanelli E."/>
            <person name="Pedrosa F.O."/>
            <person name="Moreno L.F."/>
            <person name="Steffens M.B."/>
            <person name="Xi L."/>
            <person name="Bocca A.L."/>
            <person name="Felipe M.S."/>
            <person name="Teixeira M."/>
            <person name="Telles Filho F.Q."/>
            <person name="Azevedo C.M."/>
            <person name="Gomes R."/>
            <person name="Vicente V.A."/>
        </authorList>
    </citation>
    <scope>NUCLEOTIDE SEQUENCE [LARGE SCALE GENOMIC DNA]</scope>
    <source>
        <strain evidence="4 5">CBS 269.37</strain>
    </source>
</reference>
<organism evidence="4 5">
    <name type="scientific">Fonsecaea monophora</name>
    <dbReference type="NCBI Taxonomy" id="254056"/>
    <lineage>
        <taxon>Eukaryota</taxon>
        <taxon>Fungi</taxon>
        <taxon>Dikarya</taxon>
        <taxon>Ascomycota</taxon>
        <taxon>Pezizomycotina</taxon>
        <taxon>Eurotiomycetes</taxon>
        <taxon>Chaetothyriomycetidae</taxon>
        <taxon>Chaetothyriales</taxon>
        <taxon>Herpotrichiellaceae</taxon>
        <taxon>Fonsecaea</taxon>
    </lineage>
</organism>
<feature type="region of interest" description="Disordered" evidence="2">
    <location>
        <begin position="1229"/>
        <end position="1251"/>
    </location>
</feature>
<name>A0A177EZ08_9EURO</name>
<dbReference type="Proteomes" id="UP000077002">
    <property type="component" value="Unassembled WGS sequence"/>
</dbReference>
<feature type="compositionally biased region" description="Low complexity" evidence="2">
    <location>
        <begin position="1492"/>
        <end position="1501"/>
    </location>
</feature>
<feature type="compositionally biased region" description="Polar residues" evidence="2">
    <location>
        <begin position="1229"/>
        <end position="1240"/>
    </location>
</feature>
<evidence type="ECO:0000259" key="3">
    <source>
        <dbReference type="Pfam" id="PF24883"/>
    </source>
</evidence>
<feature type="domain" description="Nephrocystin 3-like N-terminal" evidence="3">
    <location>
        <begin position="212"/>
        <end position="384"/>
    </location>
</feature>
<protein>
    <recommendedName>
        <fullName evidence="3">Nephrocystin 3-like N-terminal domain-containing protein</fullName>
    </recommendedName>
</protein>
<dbReference type="Gene3D" id="3.40.50.300">
    <property type="entry name" value="P-loop containing nucleotide triphosphate hydrolases"/>
    <property type="match status" value="1"/>
</dbReference>
<proteinExistence type="predicted"/>
<keyword evidence="1" id="KW-0677">Repeat</keyword>
<feature type="compositionally biased region" description="Basic and acidic residues" evidence="2">
    <location>
        <begin position="1169"/>
        <end position="1183"/>
    </location>
</feature>
<dbReference type="PANTHER" id="PTHR10039:SF15">
    <property type="entry name" value="NACHT DOMAIN-CONTAINING PROTEIN"/>
    <property type="match status" value="1"/>
</dbReference>
<evidence type="ECO:0000313" key="4">
    <source>
        <dbReference type="EMBL" id="OAG37314.1"/>
    </source>
</evidence>
<dbReference type="OrthoDB" id="4142738at2759"/>
<feature type="region of interest" description="Disordered" evidence="2">
    <location>
        <begin position="1492"/>
        <end position="1551"/>
    </location>
</feature>
<evidence type="ECO:0000256" key="2">
    <source>
        <dbReference type="SAM" id="MobiDB-lite"/>
    </source>
</evidence>
<dbReference type="SUPFAM" id="SSF52540">
    <property type="entry name" value="P-loop containing nucleoside triphosphate hydrolases"/>
    <property type="match status" value="1"/>
</dbReference>
<feature type="compositionally biased region" description="Gly residues" evidence="2">
    <location>
        <begin position="1535"/>
        <end position="1545"/>
    </location>
</feature>
<accession>A0A177EZ08</accession>
<sequence>MAYLVTAPDTLAQDFDNAGNEFLASLSQGHSDAFQGIDTPEDLRKSTAELMTTFQVKKKLATKTQHIVADLIEALVSYFEVLNLIITQDVTTYAATVWGSIFLILKVASPFPALFDRLAVLLADVSACIPQYRKLLELIGSDMSLRGLFFPNDKLNWSLRALYRHIFGLFGDIARVFAPNDQHELIRRIERWLSAPSYVDALNRASSLRQSGTADWLFEHQAYKSWSESSREEDGLYELTGPVLWIRGDPGTGKTVLAAATIVNFKTSVSTNHHSNLVSYYFFDQGYPSHNTIRSAYASTLSQALTKWTQFPSILDLFSFAMTRRTQGQDHATVGDMADIIKLLRPLFTKWYMIIDAVDECESPEAFLKYIFDLDSRHGARVLLFGRPNVSFLGRNVPESDRITVTSKLVNPDLRRFFSEHITEMVRTNLLDHDTNLEDLVGHLLTGADGTFQWAQLMVAYLKSEALPRQTRPSLIRRLRRPERLEDMYMRILTAIASRPRVEQFFARRMFMWILFGKGVGRLDQLEDLLQTLREQTASSLSVEEQRVSASMLDNFEPCIVRVCSGLVEVRWSHALHSKICRFAHSSVYEFFQRKCSQTSADADGMGVTGYLHPSTFEAESELLIECFRYHQAWQHQESLSAYAVAAASSTYLDDTRPFLRYATLDWRAHLVQPPDAAGTTLAALLQGLGGFLADSSRMVSWVEALYTYRADIRKINDGLGRWASKASTSYSGPYSETVKQTAQQVLALVKDLGHLDKVWRAKLSRNPALFRSNISAFSKSAFFAPLRPVAPATVVQVAPTTDQERISSLSSAPLCQISREKPGGGSTAALKIWCPAVSSSTKAQSSSPTDGVTNAIYRGWIAQFEIWATAATEPVLIQRWDFPLDEQEVSCHMAPILGATIPCGGSVNAPSNEAGAITAFPMSIGEQFDLITVLYTVYVLDRQQARLPNTGEPNIRGWLRSSLPIGCDARSLSVYQPVGRGVEDRRKVFTTTRPASSHMFTHNDLVIYQGVSNSNYDQGLGHYGSRVVNGSCFMAIFQARANAVETSIKTIAILDGLDFANVFNSCSFHPTLPLVTLIWHTRTLVRSAALWSFASPSVVRRHGVNIVTPVDFQDGNRMTTCEVLVDCGPIARVQFSGCGNRVLVDLLPDRSQGLVDLRDIPAYHAAVAEHERSQEHRVEQRPAHSQSPWPLRQGRSRRSGLANAKQQDGVAGSRDASFAPVAPRLDQNMQTMGLPNHNVSPGGDQMVPRSQPASEIMEPCAVIVQSPATRRDKIDFSATQVQELCQIWPVNVTSSSSPPPPPMDLPNNIGARALRRNSGLEYQCDRAPTARYTMGELTTILEPTVVTEGVQAREPAFATIMDCDYCPVVTPFPCTSEANVEPSSLVMWTDTPAPAPLLSTTSTMDYGHDQAPPIPHYDWVGATVMDEGWGGERVAEGHQQQSLYYYAQQNESPNGDVGTVAGPLSSVRTPERNHLQMEWQMPMSLQCQQQYQQEYQDQSQTAPSEDGVSRRKRLAPVQDVSRGHGRVWSQGQSRGQGEGQGQSSGGRVVEAGEATAFKRICF</sequence>
<dbReference type="InterPro" id="IPR056884">
    <property type="entry name" value="NPHP3-like_N"/>
</dbReference>
<dbReference type="PANTHER" id="PTHR10039">
    <property type="entry name" value="AMELOGENIN"/>
    <property type="match status" value="1"/>
</dbReference>
<comment type="caution">
    <text evidence="4">The sequence shown here is derived from an EMBL/GenBank/DDBJ whole genome shotgun (WGS) entry which is preliminary data.</text>
</comment>
<dbReference type="GeneID" id="34603642"/>
<dbReference type="Pfam" id="PF24883">
    <property type="entry name" value="NPHP3_N"/>
    <property type="match status" value="1"/>
</dbReference>
<keyword evidence="5" id="KW-1185">Reference proteome</keyword>